<sequence length="217" mass="24132">MICVPILEKNSESVIKSANNAIKMGADILEFRIDGLDDPDPDEIKGLIKDINYPFIATNRTSKEGGSFDGSEEERIEILFEAAKYADFVDIELKTDENYRSKIIKVSKATIISYHDFKKTPSVTELLDIVKRESEIGDISKFAVMPENIQDTLVVLEVLSRVQNTIGISMGNIGKYTRVIAPLFGSPITFASLDKKSAPGQLDVTNTRNILDKLGNW</sequence>
<gene>
    <name evidence="4" type="primary">aroD</name>
    <name evidence="5" type="ordered locus">MSWAN_1728</name>
</gene>
<keyword evidence="4" id="KW-0057">Aromatic amino acid biosynthesis</keyword>
<dbReference type="CDD" id="cd00502">
    <property type="entry name" value="DHQase_I"/>
    <property type="match status" value="1"/>
</dbReference>
<keyword evidence="4" id="KW-0028">Amino-acid biosynthesis</keyword>
<dbReference type="EC" id="4.2.1.10" evidence="4"/>
<keyword evidence="3 4" id="KW-0704">Schiff base</keyword>
<dbReference type="AlphaFoldDB" id="F6D3T7"/>
<name>F6D3T7_METPW</name>
<evidence type="ECO:0000256" key="1">
    <source>
        <dbReference type="ARBA" id="ARBA00001864"/>
    </source>
</evidence>
<protein>
    <recommendedName>
        <fullName evidence="4">3-dehydroquinate dehydratase</fullName>
        <shortName evidence="4">3-dehydroquinase</shortName>
        <ecNumber evidence="4">4.2.1.10</ecNumber>
    </recommendedName>
    <alternativeName>
        <fullName evidence="4">Type I DHQase</fullName>
    </alternativeName>
    <alternativeName>
        <fullName evidence="4">Type I dehydroquinase</fullName>
        <shortName evidence="4">DHQ1</shortName>
    </alternativeName>
</protein>
<dbReference type="eggNOG" id="arCOG02097">
    <property type="taxonomic scope" value="Archaea"/>
</dbReference>
<dbReference type="Pfam" id="PF01487">
    <property type="entry name" value="DHquinase_I"/>
    <property type="match status" value="1"/>
</dbReference>
<dbReference type="InterPro" id="IPR001381">
    <property type="entry name" value="DHquinase_I"/>
</dbReference>
<comment type="subunit">
    <text evidence="4">Homodimer.</text>
</comment>
<dbReference type="HOGENOM" id="CLU_064444_2_1_2"/>
<feature type="binding site" evidence="4">
    <location>
        <position position="178"/>
    </location>
    <ligand>
        <name>3-dehydroquinate</name>
        <dbReference type="ChEBI" id="CHEBI:32364"/>
    </ligand>
</feature>
<dbReference type="PANTHER" id="PTHR43699:SF1">
    <property type="entry name" value="3-DEHYDROQUINATE DEHYDRATASE"/>
    <property type="match status" value="1"/>
</dbReference>
<organism evidence="5 6">
    <name type="scientific">Methanobacterium paludis (strain DSM 25820 / JCM 18151 / SWAN1)</name>
    <dbReference type="NCBI Taxonomy" id="868131"/>
    <lineage>
        <taxon>Archaea</taxon>
        <taxon>Methanobacteriati</taxon>
        <taxon>Methanobacteriota</taxon>
        <taxon>Methanomada group</taxon>
        <taxon>Methanobacteria</taxon>
        <taxon>Methanobacteriales</taxon>
        <taxon>Methanobacteriaceae</taxon>
        <taxon>Methanobacterium</taxon>
    </lineage>
</organism>
<dbReference type="HAMAP" id="MF_00214">
    <property type="entry name" value="AroD"/>
    <property type="match status" value="1"/>
</dbReference>
<feature type="active site" description="Schiff-base intermediate with substrate" evidence="4">
    <location>
        <position position="141"/>
    </location>
</feature>
<keyword evidence="2 4" id="KW-0456">Lyase</keyword>
<comment type="similarity">
    <text evidence="4">Belongs to the type-I 3-dehydroquinase family.</text>
</comment>
<comment type="caution">
    <text evidence="4">Lacks conserved residue(s) required for the propagation of feature annotation.</text>
</comment>
<dbReference type="EMBL" id="CP002772">
    <property type="protein sequence ID" value="AEG18739.1"/>
    <property type="molecule type" value="Genomic_DNA"/>
</dbReference>
<feature type="binding site" evidence="4">
    <location>
        <position position="60"/>
    </location>
    <ligand>
        <name>3-dehydroquinate</name>
        <dbReference type="ChEBI" id="CHEBI:32364"/>
    </ligand>
</feature>
<evidence type="ECO:0000256" key="4">
    <source>
        <dbReference type="HAMAP-Rule" id="MF_00214"/>
    </source>
</evidence>
<dbReference type="NCBIfam" id="TIGR01093">
    <property type="entry name" value="aroD"/>
    <property type="match status" value="1"/>
</dbReference>
<dbReference type="GO" id="GO:0008652">
    <property type="term" value="P:amino acid biosynthetic process"/>
    <property type="evidence" value="ECO:0007669"/>
    <property type="project" value="UniProtKB-KW"/>
</dbReference>
<comment type="pathway">
    <text evidence="4">Metabolic intermediate biosynthesis; chorismate biosynthesis; chorismate from D-erythrose 4-phosphate and phosphoenolpyruvate: step 3/7.</text>
</comment>
<comment type="function">
    <text evidence="4">Involved in the third step of the chorismate pathway, which leads to the biosynthesis of aromatic amino acids. Catalyzes the cis-dehydration of 3-dehydroquinate (DHQ) and introduces the first double bond of the aromatic ring to yield 3-dehydroshikimate.</text>
</comment>
<accession>F6D3T7</accession>
<evidence type="ECO:0000256" key="2">
    <source>
        <dbReference type="ARBA" id="ARBA00023239"/>
    </source>
</evidence>
<dbReference type="Gene3D" id="3.20.20.70">
    <property type="entry name" value="Aldolase class I"/>
    <property type="match status" value="1"/>
</dbReference>
<dbReference type="GO" id="GO:0009073">
    <property type="term" value="P:aromatic amino acid family biosynthetic process"/>
    <property type="evidence" value="ECO:0007669"/>
    <property type="project" value="UniProtKB-KW"/>
</dbReference>
<dbReference type="GO" id="GO:0046279">
    <property type="term" value="P:3,4-dihydroxybenzoate biosynthetic process"/>
    <property type="evidence" value="ECO:0007669"/>
    <property type="project" value="UniProtKB-ARBA"/>
</dbReference>
<proteinExistence type="inferred from homology"/>
<dbReference type="FunFam" id="3.20.20.70:FF:000047">
    <property type="entry name" value="3-dehydroquinate dehydratase"/>
    <property type="match status" value="1"/>
</dbReference>
<dbReference type="KEGG" id="mew:MSWAN_1728"/>
<dbReference type="SUPFAM" id="SSF51569">
    <property type="entry name" value="Aldolase"/>
    <property type="match status" value="1"/>
</dbReference>
<evidence type="ECO:0000256" key="3">
    <source>
        <dbReference type="ARBA" id="ARBA00023270"/>
    </source>
</evidence>
<reference evidence="5 6" key="1">
    <citation type="journal article" date="2014" name="Int. J. Syst. Evol. Microbiol.">
        <title>Methanobacterium paludis sp. nov. and a novel strain of Methanobacterium lacus isolated from northern peatlands.</title>
        <authorList>
            <person name="Cadillo-Quiroz H."/>
            <person name="Brauer S.L."/>
            <person name="Goodson N."/>
            <person name="Yavitt J.B."/>
            <person name="Zinder S.H."/>
        </authorList>
    </citation>
    <scope>NUCLEOTIDE SEQUENCE [LARGE SCALE GENOMIC DNA]</scope>
    <source>
        <strain evidence="6">DSM 25820 / JCM 18151 / SWAN1</strain>
    </source>
</reference>
<feature type="binding site" evidence="4">
    <location>
        <begin position="30"/>
        <end position="32"/>
    </location>
    <ligand>
        <name>3-dehydroquinate</name>
        <dbReference type="ChEBI" id="CHEBI:32364"/>
    </ligand>
</feature>
<dbReference type="InterPro" id="IPR050146">
    <property type="entry name" value="Type-I_3-dehydroquinase"/>
</dbReference>
<feature type="binding site" evidence="4">
    <location>
        <position position="201"/>
    </location>
    <ligand>
        <name>3-dehydroquinate</name>
        <dbReference type="ChEBI" id="CHEBI:32364"/>
    </ligand>
</feature>
<feature type="active site" description="Proton donor/acceptor" evidence="4">
    <location>
        <position position="115"/>
    </location>
</feature>
<keyword evidence="6" id="KW-1185">Reference proteome</keyword>
<dbReference type="InterPro" id="IPR013785">
    <property type="entry name" value="Aldolase_TIM"/>
</dbReference>
<evidence type="ECO:0000313" key="5">
    <source>
        <dbReference type="EMBL" id="AEG18739.1"/>
    </source>
</evidence>
<dbReference type="OrthoDB" id="34329at2157"/>
<dbReference type="PANTHER" id="PTHR43699">
    <property type="entry name" value="3-DEHYDROQUINATE DEHYDRATASE"/>
    <property type="match status" value="1"/>
</dbReference>
<evidence type="ECO:0000313" key="6">
    <source>
        <dbReference type="Proteomes" id="UP000009231"/>
    </source>
</evidence>
<dbReference type="UniPathway" id="UPA00053">
    <property type="reaction ID" value="UER00086"/>
</dbReference>
<comment type="catalytic activity">
    <reaction evidence="1 4">
        <text>3-dehydroquinate = 3-dehydroshikimate + H2O</text>
        <dbReference type="Rhea" id="RHEA:21096"/>
        <dbReference type="ChEBI" id="CHEBI:15377"/>
        <dbReference type="ChEBI" id="CHEBI:16630"/>
        <dbReference type="ChEBI" id="CHEBI:32364"/>
        <dbReference type="EC" id="4.2.1.10"/>
    </reaction>
</comment>
<dbReference type="STRING" id="868131.MSWAN_1728"/>
<dbReference type="GO" id="GO:0003855">
    <property type="term" value="F:3-dehydroquinate dehydratase activity"/>
    <property type="evidence" value="ECO:0007669"/>
    <property type="project" value="UniProtKB-UniRule"/>
</dbReference>
<feature type="binding site" evidence="4">
    <location>
        <position position="197"/>
    </location>
    <ligand>
        <name>3-dehydroquinate</name>
        <dbReference type="ChEBI" id="CHEBI:32364"/>
    </ligand>
</feature>
<dbReference type="Proteomes" id="UP000009231">
    <property type="component" value="Chromosome"/>
</dbReference>
<dbReference type="GO" id="GO:0009423">
    <property type="term" value="P:chorismate biosynthetic process"/>
    <property type="evidence" value="ECO:0007669"/>
    <property type="project" value="UniProtKB-UniRule"/>
</dbReference>